<keyword evidence="2" id="KW-1185">Reference proteome</keyword>
<dbReference type="InterPro" id="IPR025412">
    <property type="entry name" value="DUF4304"/>
</dbReference>
<reference evidence="1 2" key="1">
    <citation type="submission" date="2023-11" db="EMBL/GenBank/DDBJ databases">
        <title>MicrobeMod: A computational toolkit for identifying prokaryotic methylation and restriction-modification with nanopore sequencing.</title>
        <authorList>
            <person name="Crits-Christoph A."/>
            <person name="Kang S.C."/>
            <person name="Lee H."/>
            <person name="Ostrov N."/>
        </authorList>
    </citation>
    <scope>NUCLEOTIDE SEQUENCE [LARGE SCALE GENOMIC DNA]</scope>
    <source>
        <strain evidence="1 2">DSMZ 16071</strain>
    </source>
</reference>
<gene>
    <name evidence="1" type="ORF">SR900_01630</name>
</gene>
<accession>A0ABZ0X4R3</accession>
<evidence type="ECO:0000313" key="2">
    <source>
        <dbReference type="Proteomes" id="UP001324185"/>
    </source>
</evidence>
<evidence type="ECO:0000313" key="1">
    <source>
        <dbReference type="EMBL" id="WQG85596.1"/>
    </source>
</evidence>
<dbReference type="EMBL" id="CP140158">
    <property type="protein sequence ID" value="WQG85596.1"/>
    <property type="molecule type" value="Genomic_DNA"/>
</dbReference>
<name>A0ABZ0X4R3_9GAMM</name>
<protein>
    <submittedName>
        <fullName evidence="1">DUF4304 domain-containing protein</fullName>
    </submittedName>
</protein>
<dbReference type="Pfam" id="PF14137">
    <property type="entry name" value="DUF4304"/>
    <property type="match status" value="1"/>
</dbReference>
<proteinExistence type="predicted"/>
<sequence>MDYKKRFYKHINETFIPLLRQDGFKGSGQNFRRVKGDVIHTINLQNNKYGGSCCLNVGVHFTFLPVCWDSKQMPNLNKIKEVDSEFRFRVAPEGKSDYWWKFRGNGLFGSTKKSVEHLCETYKVVGRAIFSRYGSVESVQEAFPLEIFESEELSNIEGGIIPSRVALALARINQHIGNKDQQQKYARVGLRVSDKDSGLKIELEQLAE</sequence>
<dbReference type="Proteomes" id="UP001324185">
    <property type="component" value="Chromosome"/>
</dbReference>
<organism evidence="1 2">
    <name type="scientific">Kangiella aquimarina</name>
    <dbReference type="NCBI Taxonomy" id="261965"/>
    <lineage>
        <taxon>Bacteria</taxon>
        <taxon>Pseudomonadati</taxon>
        <taxon>Pseudomonadota</taxon>
        <taxon>Gammaproteobacteria</taxon>
        <taxon>Kangiellales</taxon>
        <taxon>Kangiellaceae</taxon>
        <taxon>Kangiella</taxon>
    </lineage>
</organism>
<dbReference type="RefSeq" id="WP_018623586.1">
    <property type="nucleotide sequence ID" value="NZ_CP140158.1"/>
</dbReference>